<sequence length="102" mass="11131">MARYKLVAFSNATEGRDDDYVRWYDGQHLPDVVAIPGVISGERFLCATGGEHRYMAIYEVETDDPGAILSELGKRAGTEQMPISDALDPGSARLAIWEAAKG</sequence>
<dbReference type="RefSeq" id="WP_277280349.1">
    <property type="nucleotide sequence ID" value="NZ_JAROCY010000026.1"/>
</dbReference>
<accession>A0ABT6CNJ6</accession>
<evidence type="ECO:0000313" key="2">
    <source>
        <dbReference type="Proteomes" id="UP001222770"/>
    </source>
</evidence>
<comment type="caution">
    <text evidence="1">The sequence shown here is derived from an EMBL/GenBank/DDBJ whole genome shotgun (WGS) entry which is preliminary data.</text>
</comment>
<gene>
    <name evidence="1" type="ORF">POM99_19440</name>
</gene>
<protein>
    <recommendedName>
        <fullName evidence="3">YCII-related domain-containing protein</fullName>
    </recommendedName>
</protein>
<name>A0ABT6CNJ6_9SPHN</name>
<dbReference type="Proteomes" id="UP001222770">
    <property type="component" value="Unassembled WGS sequence"/>
</dbReference>
<evidence type="ECO:0008006" key="3">
    <source>
        <dbReference type="Google" id="ProtNLM"/>
    </source>
</evidence>
<organism evidence="1 2">
    <name type="scientific">Novosphingobium cyanobacteriorum</name>
    <dbReference type="NCBI Taxonomy" id="3024215"/>
    <lineage>
        <taxon>Bacteria</taxon>
        <taxon>Pseudomonadati</taxon>
        <taxon>Pseudomonadota</taxon>
        <taxon>Alphaproteobacteria</taxon>
        <taxon>Sphingomonadales</taxon>
        <taxon>Sphingomonadaceae</taxon>
        <taxon>Novosphingobium</taxon>
    </lineage>
</organism>
<evidence type="ECO:0000313" key="1">
    <source>
        <dbReference type="EMBL" id="MDF8335386.1"/>
    </source>
</evidence>
<dbReference type="InterPro" id="IPR011008">
    <property type="entry name" value="Dimeric_a/b-barrel"/>
</dbReference>
<dbReference type="EMBL" id="JAROCY010000026">
    <property type="protein sequence ID" value="MDF8335386.1"/>
    <property type="molecule type" value="Genomic_DNA"/>
</dbReference>
<keyword evidence="2" id="KW-1185">Reference proteome</keyword>
<dbReference type="SUPFAM" id="SSF54909">
    <property type="entry name" value="Dimeric alpha+beta barrel"/>
    <property type="match status" value="1"/>
</dbReference>
<reference evidence="1 2" key="1">
    <citation type="submission" date="2023-03" db="EMBL/GenBank/DDBJ databases">
        <title>Novosphingobium cyanobacteriorum sp. nov., isolated from a eutrophic reservoir during the Microcystis bloom period.</title>
        <authorList>
            <person name="Kang M."/>
            <person name="Le V."/>
            <person name="Ko S.-R."/>
            <person name="Lee S.-A."/>
            <person name="Ahn C.-Y."/>
        </authorList>
    </citation>
    <scope>NUCLEOTIDE SEQUENCE [LARGE SCALE GENOMIC DNA]</scope>
    <source>
        <strain evidence="1 2">HBC54</strain>
    </source>
</reference>
<proteinExistence type="predicted"/>